<accession>A0ABM0JI78</accession>
<feature type="domain" description="Death" evidence="2">
    <location>
        <begin position="122"/>
        <end position="191"/>
    </location>
</feature>
<dbReference type="PROSITE" id="PS50168">
    <property type="entry name" value="DED"/>
    <property type="match status" value="1"/>
</dbReference>
<evidence type="ECO:0000313" key="4">
    <source>
        <dbReference type="Proteomes" id="UP000694888"/>
    </source>
</evidence>
<name>A0ABM0JI78_APLCA</name>
<evidence type="ECO:0000256" key="1">
    <source>
        <dbReference type="ARBA" id="ARBA00022703"/>
    </source>
</evidence>
<keyword evidence="1" id="KW-0053">Apoptosis</keyword>
<evidence type="ECO:0000313" key="5">
    <source>
        <dbReference type="RefSeq" id="XP_005094212.1"/>
    </source>
</evidence>
<dbReference type="SUPFAM" id="SSF47986">
    <property type="entry name" value="DEATH domain"/>
    <property type="match status" value="2"/>
</dbReference>
<dbReference type="CDD" id="cd08336">
    <property type="entry name" value="DED_FADD"/>
    <property type="match status" value="1"/>
</dbReference>
<dbReference type="Pfam" id="PF01335">
    <property type="entry name" value="DED"/>
    <property type="match status" value="1"/>
</dbReference>
<dbReference type="InterPro" id="IPR001875">
    <property type="entry name" value="DED_dom"/>
</dbReference>
<dbReference type="Proteomes" id="UP000694888">
    <property type="component" value="Unplaced"/>
</dbReference>
<dbReference type="GeneID" id="101861195"/>
<dbReference type="PANTHER" id="PTHR48169:SF7">
    <property type="entry name" value="CASPASE 10"/>
    <property type="match status" value="1"/>
</dbReference>
<organism evidence="4 5">
    <name type="scientific">Aplysia californica</name>
    <name type="common">California sea hare</name>
    <dbReference type="NCBI Taxonomy" id="6500"/>
    <lineage>
        <taxon>Eukaryota</taxon>
        <taxon>Metazoa</taxon>
        <taxon>Spiralia</taxon>
        <taxon>Lophotrochozoa</taxon>
        <taxon>Mollusca</taxon>
        <taxon>Gastropoda</taxon>
        <taxon>Heterobranchia</taxon>
        <taxon>Euthyneura</taxon>
        <taxon>Tectipleura</taxon>
        <taxon>Aplysiida</taxon>
        <taxon>Aplysioidea</taxon>
        <taxon>Aplysiidae</taxon>
        <taxon>Aplysia</taxon>
    </lineage>
</organism>
<dbReference type="Gene3D" id="1.10.533.10">
    <property type="entry name" value="Death Domain, Fas"/>
    <property type="match status" value="2"/>
</dbReference>
<dbReference type="RefSeq" id="XP_005094212.1">
    <property type="nucleotide sequence ID" value="XM_005094155.3"/>
</dbReference>
<dbReference type="Pfam" id="PF00531">
    <property type="entry name" value="Death"/>
    <property type="match status" value="1"/>
</dbReference>
<evidence type="ECO:0000259" key="2">
    <source>
        <dbReference type="PROSITE" id="PS50017"/>
    </source>
</evidence>
<keyword evidence="4" id="KW-1185">Reference proteome</keyword>
<proteinExistence type="predicted"/>
<dbReference type="PANTHER" id="PTHR48169">
    <property type="entry name" value="DED DOMAIN-CONTAINING PROTEIN"/>
    <property type="match status" value="1"/>
</dbReference>
<dbReference type="SMART" id="SM00031">
    <property type="entry name" value="DED"/>
    <property type="match status" value="1"/>
</dbReference>
<dbReference type="InterPro" id="IPR000488">
    <property type="entry name" value="Death_dom"/>
</dbReference>
<feature type="domain" description="DED" evidence="3">
    <location>
        <begin position="10"/>
        <end position="90"/>
    </location>
</feature>
<sequence length="195" mass="22612">MADTEAKVVQYRVMLSKLDSMLRDDELNRLKSFCKDFIRARDRDQISQCVDLFEALEERNKLSPDNLEFLKMALSSSCGGRSDVLDHLQKFEDKYRTCGDRNTQEEDFSDVFDFLENGLDGKYKSFLRRIGIKDAQLDQLHEDHPRNIKEVIHRSLVAWKKDSAEASIGTLVKALRDVKRNDLANKLADGNFQYL</sequence>
<dbReference type="PROSITE" id="PS50017">
    <property type="entry name" value="DEATH_DOMAIN"/>
    <property type="match status" value="1"/>
</dbReference>
<dbReference type="InterPro" id="IPR011029">
    <property type="entry name" value="DEATH-like_dom_sf"/>
</dbReference>
<reference evidence="5" key="1">
    <citation type="submission" date="2025-08" db="UniProtKB">
        <authorList>
            <consortium name="RefSeq"/>
        </authorList>
    </citation>
    <scope>IDENTIFICATION</scope>
</reference>
<gene>
    <name evidence="5" type="primary">LOC101861195</name>
</gene>
<evidence type="ECO:0000259" key="3">
    <source>
        <dbReference type="PROSITE" id="PS50168"/>
    </source>
</evidence>
<protein>
    <submittedName>
        <fullName evidence="5">Uncharacterized protein LOC101861195</fullName>
    </submittedName>
</protein>